<evidence type="ECO:0000313" key="2">
    <source>
        <dbReference type="EMBL" id="TMV11683.1"/>
    </source>
</evidence>
<dbReference type="Pfam" id="PF06877">
    <property type="entry name" value="RraB"/>
    <property type="match status" value="1"/>
</dbReference>
<dbReference type="RefSeq" id="WP_138864746.1">
    <property type="nucleotide sequence ID" value="NZ_VCPC01000003.1"/>
</dbReference>
<dbReference type="EMBL" id="VCPC01000003">
    <property type="protein sequence ID" value="TMV11683.1"/>
    <property type="molecule type" value="Genomic_DNA"/>
</dbReference>
<dbReference type="InterPro" id="IPR009671">
    <property type="entry name" value="RraB_dom"/>
</dbReference>
<accession>A0ABY2X8R1</accession>
<dbReference type="Gene3D" id="3.30.70.970">
    <property type="entry name" value="RraB-like"/>
    <property type="match status" value="1"/>
</dbReference>
<feature type="domain" description="Regulator of ribonuclease activity B" evidence="1">
    <location>
        <begin position="16"/>
        <end position="113"/>
    </location>
</feature>
<comment type="caution">
    <text evidence="2">The sequence shown here is derived from an EMBL/GenBank/DDBJ whole genome shotgun (WGS) entry which is preliminary data.</text>
</comment>
<dbReference type="InterPro" id="IPR036701">
    <property type="entry name" value="RraB-like_sf"/>
</dbReference>
<sequence length="116" mass="12706">MAEDTRPDLAAQRAETYASFDDLARDGALPDSADIDYFLVPGSEEADWRPLAQALTEEGYDVAWIDEMDDPEDQPYIVATLTDQPLSASSIWAGEDHATRIAAQHGFAPDGWGFEA</sequence>
<keyword evidence="3" id="KW-1185">Reference proteome</keyword>
<dbReference type="SUPFAM" id="SSF89946">
    <property type="entry name" value="Hypothetical protein VC0424"/>
    <property type="match status" value="1"/>
</dbReference>
<dbReference type="Proteomes" id="UP001191082">
    <property type="component" value="Unassembled WGS sequence"/>
</dbReference>
<proteinExistence type="predicted"/>
<gene>
    <name evidence="2" type="ORF">FGK64_15535</name>
</gene>
<evidence type="ECO:0000313" key="3">
    <source>
        <dbReference type="Proteomes" id="UP001191082"/>
    </source>
</evidence>
<reference evidence="2 3" key="1">
    <citation type="submission" date="2019-05" db="EMBL/GenBank/DDBJ databases">
        <title>Marivita sp. nov. isolated from sea sediment.</title>
        <authorList>
            <person name="Kim W."/>
        </authorList>
    </citation>
    <scope>NUCLEOTIDE SEQUENCE [LARGE SCALE GENOMIC DNA]</scope>
    <source>
        <strain evidence="2 3">CAU 1492</strain>
    </source>
</reference>
<organism evidence="2 3">
    <name type="scientific">Arenibacterium halophilum</name>
    <dbReference type="NCBI Taxonomy" id="2583821"/>
    <lineage>
        <taxon>Bacteria</taxon>
        <taxon>Pseudomonadati</taxon>
        <taxon>Pseudomonadota</taxon>
        <taxon>Alphaproteobacteria</taxon>
        <taxon>Rhodobacterales</taxon>
        <taxon>Paracoccaceae</taxon>
        <taxon>Arenibacterium</taxon>
    </lineage>
</organism>
<protein>
    <submittedName>
        <fullName evidence="2">Ribonuclease E inhibitor RraB</fullName>
    </submittedName>
</protein>
<evidence type="ECO:0000259" key="1">
    <source>
        <dbReference type="Pfam" id="PF06877"/>
    </source>
</evidence>
<name>A0ABY2X8R1_9RHOB</name>